<evidence type="ECO:0000259" key="8">
    <source>
        <dbReference type="PROSITE" id="PS50011"/>
    </source>
</evidence>
<dbReference type="PANTHER" id="PTHR24349">
    <property type="entry name" value="SERINE/THREONINE-PROTEIN KINASE"/>
    <property type="match status" value="1"/>
</dbReference>
<keyword evidence="3 6" id="KW-0547">Nucleotide-binding</keyword>
<dbReference type="InterPro" id="IPR000719">
    <property type="entry name" value="Prot_kinase_dom"/>
</dbReference>
<gene>
    <name evidence="9" type="ORF">EGYM00163_LOCUS30355</name>
</gene>
<dbReference type="Gene3D" id="3.30.200.20">
    <property type="entry name" value="Phosphorylase Kinase, domain 1"/>
    <property type="match status" value="1"/>
</dbReference>
<keyword evidence="1" id="KW-0723">Serine/threonine-protein kinase</keyword>
<feature type="compositionally biased region" description="Basic and acidic residues" evidence="7">
    <location>
        <begin position="445"/>
        <end position="464"/>
    </location>
</feature>
<keyword evidence="4" id="KW-0418">Kinase</keyword>
<feature type="region of interest" description="Disordered" evidence="7">
    <location>
        <begin position="429"/>
        <end position="464"/>
    </location>
</feature>
<dbReference type="SUPFAM" id="SSF56112">
    <property type="entry name" value="Protein kinase-like (PK-like)"/>
    <property type="match status" value="1"/>
</dbReference>
<dbReference type="SMART" id="SM00220">
    <property type="entry name" value="S_TKc"/>
    <property type="match status" value="1"/>
</dbReference>
<dbReference type="PROSITE" id="PS00107">
    <property type="entry name" value="PROTEIN_KINASE_ATP"/>
    <property type="match status" value="1"/>
</dbReference>
<feature type="compositionally biased region" description="Basic and acidic residues" evidence="7">
    <location>
        <begin position="356"/>
        <end position="366"/>
    </location>
</feature>
<dbReference type="InterPro" id="IPR050205">
    <property type="entry name" value="CDPK_Ser/Thr_kinases"/>
</dbReference>
<dbReference type="Pfam" id="PF00069">
    <property type="entry name" value="Pkinase"/>
    <property type="match status" value="1"/>
</dbReference>
<evidence type="ECO:0000256" key="5">
    <source>
        <dbReference type="ARBA" id="ARBA00022840"/>
    </source>
</evidence>
<name>A0A7S4LBW2_9EUGL</name>
<reference evidence="9" key="1">
    <citation type="submission" date="2021-01" db="EMBL/GenBank/DDBJ databases">
        <authorList>
            <person name="Corre E."/>
            <person name="Pelletier E."/>
            <person name="Niang G."/>
            <person name="Scheremetjew M."/>
            <person name="Finn R."/>
            <person name="Kale V."/>
            <person name="Holt S."/>
            <person name="Cochrane G."/>
            <person name="Meng A."/>
            <person name="Brown T."/>
            <person name="Cohen L."/>
        </authorList>
    </citation>
    <scope>NUCLEOTIDE SEQUENCE</scope>
    <source>
        <strain evidence="9">CCMP1594</strain>
    </source>
</reference>
<keyword evidence="2" id="KW-0808">Transferase</keyword>
<feature type="compositionally biased region" description="Basic and acidic residues" evidence="7">
    <location>
        <begin position="376"/>
        <end position="395"/>
    </location>
</feature>
<evidence type="ECO:0000256" key="1">
    <source>
        <dbReference type="ARBA" id="ARBA00022527"/>
    </source>
</evidence>
<dbReference type="GO" id="GO:0005524">
    <property type="term" value="F:ATP binding"/>
    <property type="evidence" value="ECO:0007669"/>
    <property type="project" value="UniProtKB-UniRule"/>
</dbReference>
<evidence type="ECO:0000256" key="7">
    <source>
        <dbReference type="SAM" id="MobiDB-lite"/>
    </source>
</evidence>
<dbReference type="FunFam" id="1.10.510.10:FF:000624">
    <property type="entry name" value="Mitogen-activated protein kinase"/>
    <property type="match status" value="1"/>
</dbReference>
<organism evidence="9">
    <name type="scientific">Eutreptiella gymnastica</name>
    <dbReference type="NCBI Taxonomy" id="73025"/>
    <lineage>
        <taxon>Eukaryota</taxon>
        <taxon>Discoba</taxon>
        <taxon>Euglenozoa</taxon>
        <taxon>Euglenida</taxon>
        <taxon>Spirocuta</taxon>
        <taxon>Euglenophyceae</taxon>
        <taxon>Eutreptiales</taxon>
        <taxon>Eutreptiaceae</taxon>
        <taxon>Eutreptiella</taxon>
    </lineage>
</organism>
<evidence type="ECO:0000313" key="9">
    <source>
        <dbReference type="EMBL" id="CAE0819186.1"/>
    </source>
</evidence>
<dbReference type="EMBL" id="HBJA01087124">
    <property type="protein sequence ID" value="CAE0819186.1"/>
    <property type="molecule type" value="Transcribed_RNA"/>
</dbReference>
<protein>
    <recommendedName>
        <fullName evidence="8">Protein kinase domain-containing protein</fullName>
    </recommendedName>
</protein>
<evidence type="ECO:0000256" key="6">
    <source>
        <dbReference type="PROSITE-ProRule" id="PRU10141"/>
    </source>
</evidence>
<dbReference type="PROSITE" id="PS50011">
    <property type="entry name" value="PROTEIN_KINASE_DOM"/>
    <property type="match status" value="1"/>
</dbReference>
<dbReference type="InterPro" id="IPR011009">
    <property type="entry name" value="Kinase-like_dom_sf"/>
</dbReference>
<evidence type="ECO:0000256" key="2">
    <source>
        <dbReference type="ARBA" id="ARBA00022679"/>
    </source>
</evidence>
<accession>A0A7S4LBW2</accession>
<evidence type="ECO:0000256" key="3">
    <source>
        <dbReference type="ARBA" id="ARBA00022741"/>
    </source>
</evidence>
<dbReference type="AlphaFoldDB" id="A0A7S4LBW2"/>
<dbReference type="PROSITE" id="PS00108">
    <property type="entry name" value="PROTEIN_KINASE_ST"/>
    <property type="match status" value="1"/>
</dbReference>
<dbReference type="InterPro" id="IPR017441">
    <property type="entry name" value="Protein_kinase_ATP_BS"/>
</dbReference>
<feature type="region of interest" description="Disordered" evidence="7">
    <location>
        <begin position="352"/>
        <end position="395"/>
    </location>
</feature>
<dbReference type="Gene3D" id="1.10.510.10">
    <property type="entry name" value="Transferase(Phosphotransferase) domain 1"/>
    <property type="match status" value="1"/>
</dbReference>
<feature type="binding site" evidence="6">
    <location>
        <position position="59"/>
    </location>
    <ligand>
        <name>ATP</name>
        <dbReference type="ChEBI" id="CHEBI:30616"/>
    </ligand>
</feature>
<proteinExistence type="predicted"/>
<sequence>MALRSELKQKITALLESGAGATTDQFDDSYHLGAVLGEGGYAKVYKCTHKSSGADRAVKVTTKGGHHKECAIARAEADILSSLSHSHIIDIYDFYENPTSIHLVMELVEGGELFYKIVDLKHYTEETASRLMKNVLSGVAFMHQSGVAHRDLKPENLLLVGTKDIGEDVEVLLTKIKICDFGFARYCRQSALESNYTPVVVTMWYRAPEVLLGYPDYGTAVDMWSAGCILFEMYARGKVLFTGRDELTQLSRIYDVCGTPDVLNCPQLPNFPAFATMQPAKPLPRLLDAKCRRNYLSPDATLLCDLLLDYNLRLRATAQQALAHALFSNDPLPARPEDMPAYRDHHKWVFRSRQKQAAERAQRAQEGEAEPGPAIKAERAPGAEAIGRAKENHVASVEKRRCEALKRSQADAQSTGSKPQLAQILEKLNGHPPADAPSRGPPTSARDDRWASPRAGVKLENDIKDIKLDKVPAHIRDLASNILRPGTLAHPVDSADEPPMKRRRPDA</sequence>
<keyword evidence="5 6" id="KW-0067">ATP-binding</keyword>
<evidence type="ECO:0000256" key="4">
    <source>
        <dbReference type="ARBA" id="ARBA00022777"/>
    </source>
</evidence>
<feature type="region of interest" description="Disordered" evidence="7">
    <location>
        <begin position="483"/>
        <end position="507"/>
    </location>
</feature>
<feature type="domain" description="Protein kinase" evidence="8">
    <location>
        <begin position="30"/>
        <end position="327"/>
    </location>
</feature>
<dbReference type="InterPro" id="IPR008271">
    <property type="entry name" value="Ser/Thr_kinase_AS"/>
</dbReference>
<dbReference type="GO" id="GO:0004674">
    <property type="term" value="F:protein serine/threonine kinase activity"/>
    <property type="evidence" value="ECO:0007669"/>
    <property type="project" value="UniProtKB-KW"/>
</dbReference>